<dbReference type="InterPro" id="IPR056504">
    <property type="entry name" value="HTH_HVO_0163_N"/>
</dbReference>
<reference evidence="3" key="1">
    <citation type="journal article" date="2014" name="Front. Microbiol.">
        <title>High frequency of phylogenetically diverse reductive dehalogenase-homologous genes in deep subseafloor sedimentary metagenomes.</title>
        <authorList>
            <person name="Kawai M."/>
            <person name="Futagami T."/>
            <person name="Toyoda A."/>
            <person name="Takaki Y."/>
            <person name="Nishi S."/>
            <person name="Hori S."/>
            <person name="Arai W."/>
            <person name="Tsubouchi T."/>
            <person name="Morono Y."/>
            <person name="Uchiyama I."/>
            <person name="Ito T."/>
            <person name="Fujiyama A."/>
            <person name="Inagaki F."/>
            <person name="Takami H."/>
        </authorList>
    </citation>
    <scope>NUCLEOTIDE SEQUENCE</scope>
    <source>
        <strain evidence="3">Expedition CK06-06</strain>
    </source>
</reference>
<gene>
    <name evidence="3" type="ORF">S03H2_27958</name>
</gene>
<keyword evidence="1" id="KW-0812">Transmembrane</keyword>
<comment type="caution">
    <text evidence="3">The sequence shown here is derived from an EMBL/GenBank/DDBJ whole genome shotgun (WGS) entry which is preliminary data.</text>
</comment>
<name>X1HH46_9ZZZZ</name>
<keyword evidence="1" id="KW-0472">Membrane</keyword>
<evidence type="ECO:0000256" key="1">
    <source>
        <dbReference type="SAM" id="Phobius"/>
    </source>
</evidence>
<accession>X1HH46</accession>
<feature type="transmembrane region" description="Helical" evidence="1">
    <location>
        <begin position="136"/>
        <end position="156"/>
    </location>
</feature>
<evidence type="ECO:0000259" key="2">
    <source>
        <dbReference type="Pfam" id="PF24266"/>
    </source>
</evidence>
<dbReference type="Pfam" id="PF24266">
    <property type="entry name" value="HTH_HVO_0163_N"/>
    <property type="match status" value="1"/>
</dbReference>
<dbReference type="PANTHER" id="PTHR36216:SF1">
    <property type="entry name" value="HTH ARSR-TYPE DOMAIN-CONTAINING PROTEIN"/>
    <property type="match status" value="1"/>
</dbReference>
<keyword evidence="1" id="KW-1133">Transmembrane helix</keyword>
<dbReference type="Gene3D" id="1.10.10.10">
    <property type="entry name" value="Winged helix-like DNA-binding domain superfamily/Winged helix DNA-binding domain"/>
    <property type="match status" value="1"/>
</dbReference>
<organism evidence="3">
    <name type="scientific">marine sediment metagenome</name>
    <dbReference type="NCBI Taxonomy" id="412755"/>
    <lineage>
        <taxon>unclassified sequences</taxon>
        <taxon>metagenomes</taxon>
        <taxon>ecological metagenomes</taxon>
    </lineage>
</organism>
<sequence>RQILFLINNINPISLNISSKVTMQNFGMVRSPQGPKKGDAQFQYKYDCIFQININTTIESMTIKGLKRSLYGFNPSNSYSLALYEPSQEMWEVISTIEQYNESSSEYFLEGSLNNLQADTEYYITFFEIIEGFDNWIWVIILIVGAIGIASLVILISKKDYFQYLKTRTIPIEKGAHRLSLIDVLENENRNKIIDLILNEPGIHFNELLRKIEIAAGNLVWHLDILETYKVIGKKRIGNFIAYFPYYQKNPISNLDLQLSKSKLTLEVLQLIEKEPGLWNSIITNALRLTINYSISR</sequence>
<dbReference type="PANTHER" id="PTHR36216">
    <property type="entry name" value="TRANSCRIPTIONAL REGULATOR, TRMB"/>
    <property type="match status" value="1"/>
</dbReference>
<dbReference type="SUPFAM" id="SSF46785">
    <property type="entry name" value="Winged helix' DNA-binding domain"/>
    <property type="match status" value="1"/>
</dbReference>
<proteinExistence type="predicted"/>
<feature type="non-terminal residue" evidence="3">
    <location>
        <position position="1"/>
    </location>
</feature>
<evidence type="ECO:0000313" key="3">
    <source>
        <dbReference type="EMBL" id="GAH53149.1"/>
    </source>
</evidence>
<protein>
    <recommendedName>
        <fullName evidence="2">HVO-0163 N-terminal HTH domain-containing protein</fullName>
    </recommendedName>
</protein>
<dbReference type="InterPro" id="IPR036388">
    <property type="entry name" value="WH-like_DNA-bd_sf"/>
</dbReference>
<dbReference type="EMBL" id="BARU01016835">
    <property type="protein sequence ID" value="GAH53149.1"/>
    <property type="molecule type" value="Genomic_DNA"/>
</dbReference>
<feature type="domain" description="HVO-0163 N-terminal HTH" evidence="2">
    <location>
        <begin position="187"/>
        <end position="245"/>
    </location>
</feature>
<dbReference type="AlphaFoldDB" id="X1HH46"/>
<dbReference type="InterPro" id="IPR036390">
    <property type="entry name" value="WH_DNA-bd_sf"/>
</dbReference>